<proteinExistence type="predicted"/>
<dbReference type="SUPFAM" id="SSF53756">
    <property type="entry name" value="UDP-Glycosyltransferase/glycogen phosphorylase"/>
    <property type="match status" value="1"/>
</dbReference>
<gene>
    <name evidence="2" type="ORF">EV698_0602</name>
</gene>
<dbReference type="Pfam" id="PF00534">
    <property type="entry name" value="Glycos_transf_1"/>
    <property type="match status" value="1"/>
</dbReference>
<evidence type="ECO:0000313" key="2">
    <source>
        <dbReference type="EMBL" id="RZU98357.1"/>
    </source>
</evidence>
<dbReference type="PANTHER" id="PTHR12526">
    <property type="entry name" value="GLYCOSYLTRANSFERASE"/>
    <property type="match status" value="1"/>
</dbReference>
<organism evidence="2 3">
    <name type="scientific">Spiribacter vilamensis</name>
    <dbReference type="NCBI Taxonomy" id="531306"/>
    <lineage>
        <taxon>Bacteria</taxon>
        <taxon>Pseudomonadati</taxon>
        <taxon>Pseudomonadota</taxon>
        <taxon>Gammaproteobacteria</taxon>
        <taxon>Chromatiales</taxon>
        <taxon>Ectothiorhodospiraceae</taxon>
        <taxon>Spiribacter</taxon>
    </lineage>
</organism>
<comment type="caution">
    <text evidence="2">The sequence shown here is derived from an EMBL/GenBank/DDBJ whole genome shotgun (WGS) entry which is preliminary data.</text>
</comment>
<keyword evidence="3" id="KW-1185">Reference proteome</keyword>
<dbReference type="OrthoDB" id="258796at2"/>
<keyword evidence="2" id="KW-0808">Transferase</keyword>
<feature type="domain" description="Glycosyl transferase family 1" evidence="1">
    <location>
        <begin position="200"/>
        <end position="365"/>
    </location>
</feature>
<name>A0A4Q8CZI8_9GAMM</name>
<dbReference type="EMBL" id="SHLI01000001">
    <property type="protein sequence ID" value="RZU98357.1"/>
    <property type="molecule type" value="Genomic_DNA"/>
</dbReference>
<dbReference type="InterPro" id="IPR001296">
    <property type="entry name" value="Glyco_trans_1"/>
</dbReference>
<dbReference type="Proteomes" id="UP000292298">
    <property type="component" value="Unassembled WGS sequence"/>
</dbReference>
<dbReference type="GO" id="GO:1901135">
    <property type="term" value="P:carbohydrate derivative metabolic process"/>
    <property type="evidence" value="ECO:0007669"/>
    <property type="project" value="UniProtKB-ARBA"/>
</dbReference>
<reference evidence="2 3" key="1">
    <citation type="submission" date="2019-02" db="EMBL/GenBank/DDBJ databases">
        <title>Genomic Encyclopedia of Type Strains, Phase IV (KMG-IV): sequencing the most valuable type-strain genomes for metagenomic binning, comparative biology and taxonomic classification.</title>
        <authorList>
            <person name="Goeker M."/>
        </authorList>
    </citation>
    <scope>NUCLEOTIDE SEQUENCE [LARGE SCALE GENOMIC DNA]</scope>
    <source>
        <strain evidence="2 3">DSM 21056</strain>
    </source>
</reference>
<evidence type="ECO:0000259" key="1">
    <source>
        <dbReference type="Pfam" id="PF00534"/>
    </source>
</evidence>
<sequence>MGVLFIAPRLTAASQLWMRRMVDMVGEDISLLVDIEELPEAYTSRFETLILNRIGGKWPGPSDRLRKRCETYKHSRILANAVARADVDCVFVHFLVYAVRYREVWSATEKPVFVHCHGWDVSWDLQRARPGITGRTHVHPPGYQKAALTLPDNVKFIANSKTTATSIARIGVKPDRIAMKYLGVPCEDETPEKLVATSDPSKPLRILYLGRFIDCKGPDTTIRAFARAREKGLEAILVMAGDGPLKTVCEQLVEILGLESYVYLPGSVTAAEGEQLREQSDIFTAHNQTGGNSRQTEALGVAFLEAMAVGLPVVTGRSGSLPEIVEDGISGILFEPGDIEAHADALTELAHDRELRRRLGLAGYRRIRKDFSLGRERHSLRVLLGLELEPELSRQIESRPGPEVFNQ</sequence>
<dbReference type="AlphaFoldDB" id="A0A4Q8CZI8"/>
<evidence type="ECO:0000313" key="3">
    <source>
        <dbReference type="Proteomes" id="UP000292298"/>
    </source>
</evidence>
<dbReference type="GO" id="GO:0016757">
    <property type="term" value="F:glycosyltransferase activity"/>
    <property type="evidence" value="ECO:0007669"/>
    <property type="project" value="InterPro"/>
</dbReference>
<dbReference type="Gene3D" id="3.40.50.2000">
    <property type="entry name" value="Glycogen Phosphorylase B"/>
    <property type="match status" value="2"/>
</dbReference>
<dbReference type="CDD" id="cd03801">
    <property type="entry name" value="GT4_PimA-like"/>
    <property type="match status" value="1"/>
</dbReference>
<accession>A0A4Q8CZI8</accession>
<protein>
    <submittedName>
        <fullName evidence="2">Glycosyltransferase involved in cell wall biosynthesis</fullName>
    </submittedName>
</protein>